<dbReference type="CDD" id="cd07033">
    <property type="entry name" value="TPP_PYR_DXS_TK_like"/>
    <property type="match status" value="1"/>
</dbReference>
<dbReference type="RefSeq" id="WP_345245510.1">
    <property type="nucleotide sequence ID" value="NZ_BAABHD010000032.1"/>
</dbReference>
<dbReference type="Pfam" id="PF02779">
    <property type="entry name" value="Transket_pyr"/>
    <property type="match status" value="1"/>
</dbReference>
<reference evidence="3" key="1">
    <citation type="journal article" date="2019" name="Int. J. Syst. Evol. Microbiol.">
        <title>The Global Catalogue of Microorganisms (GCM) 10K type strain sequencing project: providing services to taxonomists for standard genome sequencing and annotation.</title>
        <authorList>
            <consortium name="The Broad Institute Genomics Platform"/>
            <consortium name="The Broad Institute Genome Sequencing Center for Infectious Disease"/>
            <person name="Wu L."/>
            <person name="Ma J."/>
        </authorList>
    </citation>
    <scope>NUCLEOTIDE SEQUENCE [LARGE SCALE GENOMIC DNA]</scope>
    <source>
        <strain evidence="3">JCM 17927</strain>
    </source>
</reference>
<evidence type="ECO:0000259" key="1">
    <source>
        <dbReference type="SMART" id="SM00861"/>
    </source>
</evidence>
<name>A0ABP8N6G8_9BACT</name>
<dbReference type="InterPro" id="IPR029061">
    <property type="entry name" value="THDP-binding"/>
</dbReference>
<dbReference type="InterPro" id="IPR005475">
    <property type="entry name" value="Transketolase-like_Pyr-bd"/>
</dbReference>
<comment type="caution">
    <text evidence="2">The sequence shown here is derived from an EMBL/GenBank/DDBJ whole genome shotgun (WGS) entry which is preliminary data.</text>
</comment>
<dbReference type="Proteomes" id="UP001501175">
    <property type="component" value="Unassembled WGS sequence"/>
</dbReference>
<dbReference type="Gene3D" id="3.40.50.970">
    <property type="match status" value="1"/>
</dbReference>
<gene>
    <name evidence="2" type="ORF">GCM10023189_36060</name>
</gene>
<organism evidence="2 3">
    <name type="scientific">Nibrella saemangeumensis</name>
    <dbReference type="NCBI Taxonomy" id="1084526"/>
    <lineage>
        <taxon>Bacteria</taxon>
        <taxon>Pseudomonadati</taxon>
        <taxon>Bacteroidota</taxon>
        <taxon>Cytophagia</taxon>
        <taxon>Cytophagales</taxon>
        <taxon>Spirosomataceae</taxon>
        <taxon>Nibrella</taxon>
    </lineage>
</organism>
<evidence type="ECO:0000313" key="2">
    <source>
        <dbReference type="EMBL" id="GAA4460644.1"/>
    </source>
</evidence>
<dbReference type="InterPro" id="IPR051157">
    <property type="entry name" value="PDH/Transketolase"/>
</dbReference>
<keyword evidence="3" id="KW-1185">Reference proteome</keyword>
<feature type="domain" description="Transketolase-like pyrimidine-binding" evidence="1">
    <location>
        <begin position="1"/>
        <end position="164"/>
    </location>
</feature>
<dbReference type="SUPFAM" id="SSF52922">
    <property type="entry name" value="TK C-terminal domain-like"/>
    <property type="match status" value="1"/>
</dbReference>
<dbReference type="PANTHER" id="PTHR43825">
    <property type="entry name" value="PYRUVATE DEHYDROGENASE E1 COMPONENT"/>
    <property type="match status" value="1"/>
</dbReference>
<evidence type="ECO:0000313" key="3">
    <source>
        <dbReference type="Proteomes" id="UP001501175"/>
    </source>
</evidence>
<dbReference type="InterPro" id="IPR009014">
    <property type="entry name" value="Transketo_C/PFOR_II"/>
</dbReference>
<dbReference type="SUPFAM" id="SSF52518">
    <property type="entry name" value="Thiamin diphosphate-binding fold (THDP-binding)"/>
    <property type="match status" value="1"/>
</dbReference>
<dbReference type="SMART" id="SM00861">
    <property type="entry name" value="Transket_pyr"/>
    <property type="match status" value="1"/>
</dbReference>
<accession>A0ABP8N6G8</accession>
<sequence>MRKEFSAGIERLAREDDRIVFITGDLGYNALENLVDTMGPRFINAGVAEQNMVGVAAGMAYKGFKVFVYSIAPFAVYRCLEQFRNDVCLHRMPVFLVGNGGGYGYGIMGSTHHAIEDLACLSSLQNVKTYIPAFADEIDPMLDAIVTEARPTYLRLGAGPKTPEGTEAIGSFRHVVRSDKAEGTIVALGPVAANVLKALEAENLTERFDVYTATNLPLELPAGLARRWNGRPMLVVEEHVSIGGLAQQLSVQLLQNGIVPTQFVSLSAQGYPNGLYGDQKYHQQLSGLDPDNIARQLATLVTA</sequence>
<protein>
    <submittedName>
        <fullName evidence="2">Transketolase C-terminal domain-containing protein</fullName>
    </submittedName>
</protein>
<dbReference type="EMBL" id="BAABHD010000032">
    <property type="protein sequence ID" value="GAA4460644.1"/>
    <property type="molecule type" value="Genomic_DNA"/>
</dbReference>
<dbReference type="PANTHER" id="PTHR43825:SF5">
    <property type="entry name" value="HYPOTHETICAL TRANSKETOLASE FAMILY PROTEIN"/>
    <property type="match status" value="1"/>
</dbReference>
<dbReference type="Gene3D" id="3.40.50.920">
    <property type="match status" value="1"/>
</dbReference>
<proteinExistence type="predicted"/>